<feature type="non-terminal residue" evidence="4">
    <location>
        <position position="244"/>
    </location>
</feature>
<dbReference type="InterPro" id="IPR042099">
    <property type="entry name" value="ANL_N_sf"/>
</dbReference>
<dbReference type="Proteomes" id="UP000018050">
    <property type="component" value="Unassembled WGS sequence"/>
</dbReference>
<dbReference type="Gene3D" id="3.40.50.12780">
    <property type="entry name" value="N-terminal domain of ligase-like"/>
    <property type="match status" value="1"/>
</dbReference>
<protein>
    <recommendedName>
        <fullName evidence="3">AMP-dependent synthetase/ligase domain-containing protein</fullName>
    </recommendedName>
</protein>
<dbReference type="InterPro" id="IPR000873">
    <property type="entry name" value="AMP-dep_synth/lig_dom"/>
</dbReference>
<gene>
    <name evidence="4" type="ORF">EAH_00032710</name>
</gene>
<dbReference type="OrthoDB" id="346950at2759"/>
<dbReference type="GeneID" id="25271341"/>
<dbReference type="EMBL" id="HG670854">
    <property type="protein sequence ID" value="CDI78338.1"/>
    <property type="molecule type" value="Genomic_DNA"/>
</dbReference>
<proteinExistence type="predicted"/>
<dbReference type="AlphaFoldDB" id="U6GGB2"/>
<dbReference type="GO" id="GO:0016020">
    <property type="term" value="C:membrane"/>
    <property type="evidence" value="ECO:0007669"/>
    <property type="project" value="TreeGrafter"/>
</dbReference>
<dbReference type="PANTHER" id="PTHR43272">
    <property type="entry name" value="LONG-CHAIN-FATTY-ACID--COA LIGASE"/>
    <property type="match status" value="1"/>
</dbReference>
<dbReference type="InterPro" id="IPR020845">
    <property type="entry name" value="AMP-binding_CS"/>
</dbReference>
<evidence type="ECO:0000256" key="2">
    <source>
        <dbReference type="ARBA" id="ARBA00022840"/>
    </source>
</evidence>
<dbReference type="SUPFAM" id="SSF56801">
    <property type="entry name" value="Acetyl-CoA synthetase-like"/>
    <property type="match status" value="1"/>
</dbReference>
<sequence length="244" mass="26373">MGELSEECAVLATDGADEKEEKRLRQLLQVKTFKGKYALPIEGTETADSSAVYRAVPDPSNPTQTMLGEPAIPQFPHIKSTHMRAFRGAGGTHVGGAARTLRMVEALGRALDQEVGVPLSHYDEEANYRGIVTVPLYDTLGEPSVKHIVKLTKMEVLAAEGSKLDAALQLKKEGFPLKAVISFDEYLTIPDTKKPEELEPSLDDICTIIFTSGTTGLPKGAVHTNSSLLSFVGSYIGSSNRMQV</sequence>
<name>U6GGB2_EIMAC</name>
<accession>U6GGB2</accession>
<feature type="domain" description="AMP-dependent synthetase/ligase" evidence="3">
    <location>
        <begin position="129"/>
        <end position="235"/>
    </location>
</feature>
<evidence type="ECO:0000313" key="4">
    <source>
        <dbReference type="EMBL" id="CDI78338.1"/>
    </source>
</evidence>
<dbReference type="RefSeq" id="XP_013251426.1">
    <property type="nucleotide sequence ID" value="XM_013395972.1"/>
</dbReference>
<evidence type="ECO:0000313" key="5">
    <source>
        <dbReference type="Proteomes" id="UP000018050"/>
    </source>
</evidence>
<dbReference type="PANTHER" id="PTHR43272:SF33">
    <property type="entry name" value="AMP-BINDING DOMAIN-CONTAINING PROTEIN-RELATED"/>
    <property type="match status" value="1"/>
</dbReference>
<dbReference type="VEuPathDB" id="ToxoDB:EAH_00032710"/>
<keyword evidence="5" id="KW-1185">Reference proteome</keyword>
<reference evidence="4" key="2">
    <citation type="submission" date="2013-10" db="EMBL/GenBank/DDBJ databases">
        <authorList>
            <person name="Aslett M."/>
        </authorList>
    </citation>
    <scope>NUCLEOTIDE SEQUENCE</scope>
    <source>
        <strain evidence="4">Houghton</strain>
    </source>
</reference>
<evidence type="ECO:0000259" key="3">
    <source>
        <dbReference type="Pfam" id="PF00501"/>
    </source>
</evidence>
<dbReference type="GO" id="GO:0005524">
    <property type="term" value="F:ATP binding"/>
    <property type="evidence" value="ECO:0007669"/>
    <property type="project" value="UniProtKB-KW"/>
</dbReference>
<evidence type="ECO:0000256" key="1">
    <source>
        <dbReference type="ARBA" id="ARBA00022741"/>
    </source>
</evidence>
<dbReference type="GO" id="GO:0005783">
    <property type="term" value="C:endoplasmic reticulum"/>
    <property type="evidence" value="ECO:0007669"/>
    <property type="project" value="TreeGrafter"/>
</dbReference>
<dbReference type="Pfam" id="PF00501">
    <property type="entry name" value="AMP-binding"/>
    <property type="match status" value="1"/>
</dbReference>
<dbReference type="PROSITE" id="PS00455">
    <property type="entry name" value="AMP_BINDING"/>
    <property type="match status" value="1"/>
</dbReference>
<dbReference type="GO" id="GO:0004467">
    <property type="term" value="F:long-chain fatty acid-CoA ligase activity"/>
    <property type="evidence" value="ECO:0007669"/>
    <property type="project" value="TreeGrafter"/>
</dbReference>
<keyword evidence="2" id="KW-0067">ATP-binding</keyword>
<keyword evidence="1" id="KW-0547">Nucleotide-binding</keyword>
<reference evidence="4" key="1">
    <citation type="submission" date="2013-10" db="EMBL/GenBank/DDBJ databases">
        <title>Genomic analysis of the causative agents of coccidiosis in chickens.</title>
        <authorList>
            <person name="Reid A.J."/>
            <person name="Blake D."/>
            <person name="Billington K."/>
            <person name="Browne H."/>
            <person name="Dunn M."/>
            <person name="Hung S."/>
            <person name="Kawahara F."/>
            <person name="Miranda-Saavedra D."/>
            <person name="Mourier T."/>
            <person name="Nagra H."/>
            <person name="Otto T.D."/>
            <person name="Rawlings N."/>
            <person name="Sanchez A."/>
            <person name="Sanders M."/>
            <person name="Subramaniam C."/>
            <person name="Tay Y."/>
            <person name="Dear P."/>
            <person name="Doerig C."/>
            <person name="Gruber A."/>
            <person name="Parkinson J."/>
            <person name="Shirley M."/>
            <person name="Wan K.L."/>
            <person name="Berriman M."/>
            <person name="Tomley F."/>
            <person name="Pain A."/>
        </authorList>
    </citation>
    <scope>NUCLEOTIDE SEQUENCE</scope>
    <source>
        <strain evidence="4">Houghton</strain>
    </source>
</reference>
<organism evidence="4 5">
    <name type="scientific">Eimeria acervulina</name>
    <name type="common">Coccidian parasite</name>
    <dbReference type="NCBI Taxonomy" id="5801"/>
    <lineage>
        <taxon>Eukaryota</taxon>
        <taxon>Sar</taxon>
        <taxon>Alveolata</taxon>
        <taxon>Apicomplexa</taxon>
        <taxon>Conoidasida</taxon>
        <taxon>Coccidia</taxon>
        <taxon>Eucoccidiorida</taxon>
        <taxon>Eimeriorina</taxon>
        <taxon>Eimeriidae</taxon>
        <taxon>Eimeria</taxon>
    </lineage>
</organism>